<dbReference type="InterPro" id="IPR001623">
    <property type="entry name" value="DnaJ_domain"/>
</dbReference>
<evidence type="ECO:0000256" key="7">
    <source>
        <dbReference type="ARBA" id="ARBA00022771"/>
    </source>
</evidence>
<dbReference type="EMBL" id="PYLQ01000009">
    <property type="protein sequence ID" value="PST40950.1"/>
    <property type="molecule type" value="Genomic_DNA"/>
</dbReference>
<dbReference type="PANTHER" id="PTHR43096:SF48">
    <property type="entry name" value="CHAPERONE PROTEIN DNAJ"/>
    <property type="match status" value="1"/>
</dbReference>
<evidence type="ECO:0000313" key="18">
    <source>
        <dbReference type="EMBL" id="MCQ5061958.1"/>
    </source>
</evidence>
<keyword evidence="4 13" id="KW-0235">DNA replication</keyword>
<keyword evidence="7 13" id="KW-0863">Zinc-finger</keyword>
<dbReference type="Gene3D" id="6.20.20.10">
    <property type="match status" value="2"/>
</dbReference>
<reference evidence="19 20" key="1">
    <citation type="journal article" date="2019" name="Int. J. Syst. Evol. Microbiol.">
        <title>Faecalibacillus intestinalis gen. nov., sp. nov. and Faecalibacillus faecis sp. nov., isolated from human faeces.</title>
        <authorList>
            <person name="Seo B."/>
            <person name="Jeon K."/>
            <person name="Baek I."/>
            <person name="Lee Y.M."/>
            <person name="Baek K."/>
            <person name="Ko G."/>
        </authorList>
    </citation>
    <scope>NUCLEOTIDE SEQUENCE [LARGE SCALE GENOMIC DNA]</scope>
    <source>
        <strain evidence="19 20">SNUG30099</strain>
    </source>
</reference>
<reference evidence="17" key="2">
    <citation type="submission" date="2021-10" db="EMBL/GenBank/DDBJ databases">
        <title>Collection of gut derived symbiotic bacterial strains cultured from healthy donors.</title>
        <authorList>
            <person name="Lin H."/>
            <person name="Littmann E."/>
            <person name="Kohout C."/>
            <person name="Pamer E.G."/>
        </authorList>
    </citation>
    <scope>NUCLEOTIDE SEQUENCE</scope>
    <source>
        <strain evidence="17">DFI.5.2</strain>
    </source>
</reference>
<name>A0A2T3G087_9FIRM</name>
<keyword evidence="3 13" id="KW-0963">Cytoplasm</keyword>
<dbReference type="Pfam" id="PF00226">
    <property type="entry name" value="DnaJ"/>
    <property type="match status" value="1"/>
</dbReference>
<comment type="subunit">
    <text evidence="2 13">Homodimer.</text>
</comment>
<dbReference type="CDD" id="cd10747">
    <property type="entry name" value="DnaJ_C"/>
    <property type="match status" value="1"/>
</dbReference>
<feature type="repeat" description="CXXCXGXG motif" evidence="13">
    <location>
        <begin position="193"/>
        <end position="200"/>
    </location>
</feature>
<evidence type="ECO:0000256" key="5">
    <source>
        <dbReference type="ARBA" id="ARBA00022723"/>
    </source>
</evidence>
<dbReference type="Pfam" id="PF00684">
    <property type="entry name" value="DnaJ_CXXCXGXG"/>
    <property type="match status" value="1"/>
</dbReference>
<proteinExistence type="inferred from homology"/>
<feature type="binding site" evidence="13">
    <location>
        <position position="207"/>
    </location>
    <ligand>
        <name>Zn(2+)</name>
        <dbReference type="ChEBI" id="CHEBI:29105"/>
        <label>1</label>
    </ligand>
</feature>
<dbReference type="EMBL" id="JAJDKQ010000032">
    <property type="protein sequence ID" value="MCB8562843.1"/>
    <property type="molecule type" value="Genomic_DNA"/>
</dbReference>
<feature type="binding site" evidence="13">
    <location>
        <position position="170"/>
    </location>
    <ligand>
        <name>Zn(2+)</name>
        <dbReference type="ChEBI" id="CHEBI:29105"/>
        <label>2</label>
    </ligand>
</feature>
<feature type="zinc finger region" description="CR-type" evidence="14">
    <location>
        <begin position="137"/>
        <end position="219"/>
    </location>
</feature>
<comment type="similarity">
    <text evidence="11 13">Belongs to the DnaJ family.</text>
</comment>
<evidence type="ECO:0000256" key="8">
    <source>
        <dbReference type="ARBA" id="ARBA00022833"/>
    </source>
</evidence>
<organism evidence="19 20">
    <name type="scientific">Faecalibacillus intestinalis</name>
    <dbReference type="NCBI Taxonomy" id="1982626"/>
    <lineage>
        <taxon>Bacteria</taxon>
        <taxon>Bacillati</taxon>
        <taxon>Bacillota</taxon>
        <taxon>Erysipelotrichia</taxon>
        <taxon>Erysipelotrichales</taxon>
        <taxon>Coprobacillaceae</taxon>
        <taxon>Faecalibacillus</taxon>
    </lineage>
</organism>
<dbReference type="GO" id="GO:0006260">
    <property type="term" value="P:DNA replication"/>
    <property type="evidence" value="ECO:0007669"/>
    <property type="project" value="UniProtKB-KW"/>
</dbReference>
<comment type="function">
    <text evidence="13">Participates actively in the response to hyperosmotic and heat shock by preventing the aggregation of stress-denatured proteins and by disaggregating proteins, also in an autonomous, DnaK-independent fashion. Unfolded proteins bind initially to DnaJ; upon interaction with the DnaJ-bound protein, DnaK hydrolyzes its bound ATP, resulting in the formation of a stable complex. GrpE releases ADP from DnaK; ATP binding to DnaK triggers the release of the substrate protein, thus completing the reaction cycle. Several rounds of ATP-dependent interactions between DnaJ, DnaK and GrpE are required for fully efficient folding. Also involved, together with DnaK and GrpE, in the DNA replication of plasmids through activation of initiation proteins.</text>
</comment>
<feature type="repeat" description="CXXCXGXG motif" evidence="13">
    <location>
        <begin position="207"/>
        <end position="214"/>
    </location>
</feature>
<evidence type="ECO:0000256" key="14">
    <source>
        <dbReference type="PROSITE-ProRule" id="PRU00546"/>
    </source>
</evidence>
<dbReference type="EMBL" id="JANGBO010000007">
    <property type="protein sequence ID" value="MCQ5061958.1"/>
    <property type="molecule type" value="Genomic_DNA"/>
</dbReference>
<dbReference type="InterPro" id="IPR008971">
    <property type="entry name" value="HSP40/DnaJ_pept-bd"/>
</dbReference>
<dbReference type="Gene3D" id="1.10.287.110">
    <property type="entry name" value="DnaJ domain"/>
    <property type="match status" value="1"/>
</dbReference>
<evidence type="ECO:0000256" key="6">
    <source>
        <dbReference type="ARBA" id="ARBA00022737"/>
    </source>
</evidence>
<evidence type="ECO:0000256" key="2">
    <source>
        <dbReference type="ARBA" id="ARBA00011738"/>
    </source>
</evidence>
<evidence type="ECO:0000256" key="12">
    <source>
        <dbReference type="ARBA" id="ARBA00067609"/>
    </source>
</evidence>
<keyword evidence="9 13" id="KW-0346">Stress response</keyword>
<dbReference type="PROSITE" id="PS50076">
    <property type="entry name" value="DNAJ_2"/>
    <property type="match status" value="1"/>
</dbReference>
<dbReference type="AlphaFoldDB" id="A0A2T3G087"/>
<dbReference type="GO" id="GO:0005737">
    <property type="term" value="C:cytoplasm"/>
    <property type="evidence" value="ECO:0007669"/>
    <property type="project" value="UniProtKB-SubCell"/>
</dbReference>
<dbReference type="GO" id="GO:0016491">
    <property type="term" value="F:oxidoreductase activity"/>
    <property type="evidence" value="ECO:0007669"/>
    <property type="project" value="UniProtKB-KW"/>
</dbReference>
<dbReference type="CDD" id="cd10719">
    <property type="entry name" value="DnaJ_zf"/>
    <property type="match status" value="1"/>
</dbReference>
<evidence type="ECO:0000256" key="1">
    <source>
        <dbReference type="ARBA" id="ARBA00004496"/>
    </source>
</evidence>
<evidence type="ECO:0000259" key="15">
    <source>
        <dbReference type="PROSITE" id="PS50076"/>
    </source>
</evidence>
<dbReference type="InterPro" id="IPR036869">
    <property type="entry name" value="J_dom_sf"/>
</dbReference>
<evidence type="ECO:0000256" key="13">
    <source>
        <dbReference type="HAMAP-Rule" id="MF_01152"/>
    </source>
</evidence>
<dbReference type="HAMAP" id="MF_01152">
    <property type="entry name" value="DnaJ"/>
    <property type="match status" value="1"/>
</dbReference>
<sequence>MASKRDFYEVLGISKTANADEIKRAYRKKAKQYHPDICKEPDAEEKFKEVQEAYEVLSDDNKRAAYDRYGHAAFEQGAGGAGAGGFGGFGFEDVDLGDIFGSFFGGGGSRRQRQNGPRRGDDHLMRLEIDFMDAINGVKKDIKVTYDAECPHCHGSGAKTPNDVQTCSHCNGTGTVSKQQQSPFGTFVTQTTCPHCNGTGKEIKVKCPDCHGKGYITKTVTVQLDIPAGINDGQQLRVAGKGGRGSNGGSNGDLFVEIRVRNNTHFIREGRNIYVTIPISSVDATLGCEVDVPTVQGDVKVKIPAGTQSGTTLRLKGKGVKDLRGNGYGDQMVKVEVKIPTKLSSKEKSLYEQLQKLSKKESIFESFKKGFKR</sequence>
<comment type="subcellular location">
    <subcellularLocation>
        <location evidence="1 13">Cytoplasm</location>
    </subcellularLocation>
</comment>
<reference evidence="18" key="3">
    <citation type="submission" date="2022-06" db="EMBL/GenBank/DDBJ databases">
        <title>Isolation of gut microbiota from human fecal samples.</title>
        <authorList>
            <person name="Pamer E.G."/>
            <person name="Barat B."/>
            <person name="Waligurski E."/>
            <person name="Medina S."/>
            <person name="Paddock L."/>
            <person name="Mostad J."/>
        </authorList>
    </citation>
    <scope>NUCLEOTIDE SEQUENCE</scope>
    <source>
        <strain evidence="18">DFI.6.24</strain>
    </source>
</reference>
<evidence type="ECO:0000256" key="3">
    <source>
        <dbReference type="ARBA" id="ARBA00022490"/>
    </source>
</evidence>
<dbReference type="Proteomes" id="UP001197827">
    <property type="component" value="Unassembled WGS sequence"/>
</dbReference>
<dbReference type="SMART" id="SM00271">
    <property type="entry name" value="DnaJ"/>
    <property type="match status" value="1"/>
</dbReference>
<dbReference type="GO" id="GO:0042026">
    <property type="term" value="P:protein refolding"/>
    <property type="evidence" value="ECO:0007669"/>
    <property type="project" value="TreeGrafter"/>
</dbReference>
<keyword evidence="5 13" id="KW-0479">Metal-binding</keyword>
<dbReference type="CDD" id="cd06257">
    <property type="entry name" value="DnaJ"/>
    <property type="match status" value="1"/>
</dbReference>
<dbReference type="InterPro" id="IPR036410">
    <property type="entry name" value="HSP_DnaJ_Cys-rich_dom_sf"/>
</dbReference>
<comment type="caution">
    <text evidence="19">The sequence shown here is derived from an EMBL/GenBank/DDBJ whole genome shotgun (WGS) entry which is preliminary data.</text>
</comment>
<keyword evidence="10 13" id="KW-0143">Chaperone</keyword>
<dbReference type="PANTHER" id="PTHR43096">
    <property type="entry name" value="DNAJ HOMOLOG 1, MITOCHONDRIAL-RELATED"/>
    <property type="match status" value="1"/>
</dbReference>
<evidence type="ECO:0000256" key="9">
    <source>
        <dbReference type="ARBA" id="ARBA00023016"/>
    </source>
</evidence>
<dbReference type="InterPro" id="IPR001305">
    <property type="entry name" value="HSP_DnaJ_Cys-rich_dom"/>
</dbReference>
<evidence type="ECO:0000256" key="4">
    <source>
        <dbReference type="ARBA" id="ARBA00022705"/>
    </source>
</evidence>
<evidence type="ECO:0000256" key="10">
    <source>
        <dbReference type="ARBA" id="ARBA00023186"/>
    </source>
</evidence>
<feature type="binding site" evidence="13">
    <location>
        <position position="193"/>
    </location>
    <ligand>
        <name>Zn(2+)</name>
        <dbReference type="ChEBI" id="CHEBI:29105"/>
        <label>2</label>
    </ligand>
</feature>
<dbReference type="GO" id="GO:0009408">
    <property type="term" value="P:response to heat"/>
    <property type="evidence" value="ECO:0007669"/>
    <property type="project" value="InterPro"/>
</dbReference>
<dbReference type="Pfam" id="PF01556">
    <property type="entry name" value="DnaJ_C"/>
    <property type="match status" value="1"/>
</dbReference>
<feature type="repeat" description="CXXCXGXG motif" evidence="13">
    <location>
        <begin position="167"/>
        <end position="174"/>
    </location>
</feature>
<dbReference type="NCBIfam" id="NF008035">
    <property type="entry name" value="PRK10767.1"/>
    <property type="match status" value="1"/>
</dbReference>
<dbReference type="InterPro" id="IPR002939">
    <property type="entry name" value="DnaJ_C"/>
</dbReference>
<feature type="domain" description="CR-type" evidence="16">
    <location>
        <begin position="137"/>
        <end position="219"/>
    </location>
</feature>
<feature type="binding site" evidence="13">
    <location>
        <position position="153"/>
    </location>
    <ligand>
        <name>Zn(2+)</name>
        <dbReference type="ChEBI" id="CHEBI:29105"/>
        <label>1</label>
    </ligand>
</feature>
<dbReference type="Proteomes" id="UP000240974">
    <property type="component" value="Unassembled WGS sequence"/>
</dbReference>
<keyword evidence="6 13" id="KW-0677">Repeat</keyword>
<dbReference type="GO" id="GO:0031072">
    <property type="term" value="F:heat shock protein binding"/>
    <property type="evidence" value="ECO:0007669"/>
    <property type="project" value="InterPro"/>
</dbReference>
<dbReference type="GO" id="GO:0051082">
    <property type="term" value="F:unfolded protein binding"/>
    <property type="evidence" value="ECO:0007669"/>
    <property type="project" value="UniProtKB-UniRule"/>
</dbReference>
<feature type="binding site" evidence="13">
    <location>
        <position position="167"/>
    </location>
    <ligand>
        <name>Zn(2+)</name>
        <dbReference type="ChEBI" id="CHEBI:29105"/>
        <label>2</label>
    </ligand>
</feature>
<dbReference type="SUPFAM" id="SSF57938">
    <property type="entry name" value="DnaJ/Hsp40 cysteine-rich domain"/>
    <property type="match status" value="1"/>
</dbReference>
<dbReference type="FunFam" id="1.10.287.110:FF:000031">
    <property type="entry name" value="Molecular chaperone DnaJ"/>
    <property type="match status" value="1"/>
</dbReference>
<evidence type="ECO:0000313" key="19">
    <source>
        <dbReference type="EMBL" id="PST40950.1"/>
    </source>
</evidence>
<dbReference type="GO" id="GO:0008270">
    <property type="term" value="F:zinc ion binding"/>
    <property type="evidence" value="ECO:0007669"/>
    <property type="project" value="UniProtKB-UniRule"/>
</dbReference>
<dbReference type="PROSITE" id="PS00636">
    <property type="entry name" value="DNAJ_1"/>
    <property type="match status" value="1"/>
</dbReference>
<feature type="repeat" description="CXXCXGXG motif" evidence="13">
    <location>
        <begin position="150"/>
        <end position="157"/>
    </location>
</feature>
<feature type="domain" description="J" evidence="15">
    <location>
        <begin position="6"/>
        <end position="70"/>
    </location>
</feature>
<dbReference type="SUPFAM" id="SSF46565">
    <property type="entry name" value="Chaperone J-domain"/>
    <property type="match status" value="1"/>
</dbReference>
<comment type="cofactor">
    <cofactor evidence="13">
        <name>Zn(2+)</name>
        <dbReference type="ChEBI" id="CHEBI:29105"/>
    </cofactor>
    <text evidence="13">Binds 2 Zn(2+) ions per monomer.</text>
</comment>
<feature type="binding site" evidence="13">
    <location>
        <position position="150"/>
    </location>
    <ligand>
        <name>Zn(2+)</name>
        <dbReference type="ChEBI" id="CHEBI:29105"/>
        <label>1</label>
    </ligand>
</feature>
<dbReference type="PRINTS" id="PR00625">
    <property type="entry name" value="JDOMAIN"/>
</dbReference>
<feature type="binding site" evidence="13">
    <location>
        <position position="196"/>
    </location>
    <ligand>
        <name>Zn(2+)</name>
        <dbReference type="ChEBI" id="CHEBI:29105"/>
        <label>2</label>
    </ligand>
</feature>
<feature type="binding site" evidence="13">
    <location>
        <position position="210"/>
    </location>
    <ligand>
        <name>Zn(2+)</name>
        <dbReference type="ChEBI" id="CHEBI:29105"/>
        <label>1</label>
    </ligand>
</feature>
<dbReference type="GO" id="GO:0005524">
    <property type="term" value="F:ATP binding"/>
    <property type="evidence" value="ECO:0007669"/>
    <property type="project" value="InterPro"/>
</dbReference>
<keyword evidence="17" id="KW-0560">Oxidoreductase</keyword>
<dbReference type="NCBIfam" id="TIGR02349">
    <property type="entry name" value="DnaJ_bact"/>
    <property type="match status" value="1"/>
</dbReference>
<comment type="domain">
    <text evidence="13">The J domain is necessary and sufficient to stimulate DnaK ATPase activity. Zinc center 1 plays an important role in the autonomous, DnaK-independent chaperone activity of DnaJ. Zinc center 2 is essential for interaction with DnaK and for DnaJ activity.</text>
</comment>
<accession>A0A2T3G087</accession>
<gene>
    <name evidence="13 19" type="primary">dnaJ</name>
    <name evidence="19" type="ORF">C7U54_08005</name>
    <name evidence="17" type="ORF">LJD74_12700</name>
    <name evidence="18" type="ORF">NE542_09025</name>
</gene>
<keyword evidence="20" id="KW-1185">Reference proteome</keyword>
<dbReference type="SUPFAM" id="SSF49493">
    <property type="entry name" value="HSP40/DnaJ peptide-binding domain"/>
    <property type="match status" value="2"/>
</dbReference>
<dbReference type="RefSeq" id="WP_022002211.1">
    <property type="nucleotide sequence ID" value="NZ_DAWBZG010000199.1"/>
</dbReference>
<dbReference type="Gene3D" id="2.60.260.20">
    <property type="entry name" value="Urease metallochaperone UreE, N-terminal domain"/>
    <property type="match status" value="2"/>
</dbReference>
<evidence type="ECO:0000259" key="16">
    <source>
        <dbReference type="PROSITE" id="PS51188"/>
    </source>
</evidence>
<keyword evidence="8 13" id="KW-0862">Zinc</keyword>
<dbReference type="InterPro" id="IPR012724">
    <property type="entry name" value="DnaJ"/>
</dbReference>
<evidence type="ECO:0000313" key="17">
    <source>
        <dbReference type="EMBL" id="MCB8562843.1"/>
    </source>
</evidence>
<evidence type="ECO:0000313" key="20">
    <source>
        <dbReference type="Proteomes" id="UP000240974"/>
    </source>
</evidence>
<dbReference type="FunFam" id="2.10.230.10:FF:000002">
    <property type="entry name" value="Molecular chaperone DnaJ"/>
    <property type="match status" value="1"/>
</dbReference>
<dbReference type="Proteomes" id="UP001204814">
    <property type="component" value="Unassembled WGS sequence"/>
</dbReference>
<dbReference type="InterPro" id="IPR018253">
    <property type="entry name" value="DnaJ_domain_CS"/>
</dbReference>
<dbReference type="FunFam" id="2.60.260.20:FF:000004">
    <property type="entry name" value="Molecular chaperone DnaJ"/>
    <property type="match status" value="1"/>
</dbReference>
<dbReference type="PROSITE" id="PS51188">
    <property type="entry name" value="ZF_CR"/>
    <property type="match status" value="1"/>
</dbReference>
<evidence type="ECO:0000256" key="11">
    <source>
        <dbReference type="ARBA" id="ARBA00061004"/>
    </source>
</evidence>
<protein>
    <recommendedName>
        <fullName evidence="12 13">Chaperone protein DnaJ</fullName>
    </recommendedName>
</protein>